<evidence type="ECO:0000256" key="3">
    <source>
        <dbReference type="ARBA" id="ARBA00022737"/>
    </source>
</evidence>
<comment type="similarity">
    <text evidence="2">Belongs to the aerolysin family.</text>
</comment>
<evidence type="ECO:0000313" key="9">
    <source>
        <dbReference type="Proteomes" id="UP000824219"/>
    </source>
</evidence>
<dbReference type="PANTHER" id="PTHR24198:SF176">
    <property type="entry name" value="ANKYRIN REPEAT AND SOCS BOX CONTAINING 14"/>
    <property type="match status" value="1"/>
</dbReference>
<feature type="repeat" description="ANK" evidence="6">
    <location>
        <begin position="355"/>
        <end position="387"/>
    </location>
</feature>
<dbReference type="PROSITE" id="PS50297">
    <property type="entry name" value="ANK_REP_REGION"/>
    <property type="match status" value="5"/>
</dbReference>
<dbReference type="GO" id="GO:0005737">
    <property type="term" value="C:cytoplasm"/>
    <property type="evidence" value="ECO:0007669"/>
    <property type="project" value="TreeGrafter"/>
</dbReference>
<dbReference type="Pfam" id="PF07525">
    <property type="entry name" value="SOCS_box"/>
    <property type="match status" value="1"/>
</dbReference>
<feature type="domain" description="SOCS box" evidence="7">
    <location>
        <begin position="767"/>
        <end position="815"/>
    </location>
</feature>
<dbReference type="SUPFAM" id="SSF48403">
    <property type="entry name" value="Ankyrin repeat"/>
    <property type="match status" value="2"/>
</dbReference>
<dbReference type="Proteomes" id="UP000824219">
    <property type="component" value="Linkage Group LG21"/>
</dbReference>
<dbReference type="InterPro" id="IPR036036">
    <property type="entry name" value="SOCS_box-like_dom_sf"/>
</dbReference>
<dbReference type="SMART" id="SM00248">
    <property type="entry name" value="ANK"/>
    <property type="match status" value="9"/>
</dbReference>
<dbReference type="Gene3D" id="1.25.40.20">
    <property type="entry name" value="Ankyrin repeat-containing domain"/>
    <property type="match status" value="2"/>
</dbReference>
<evidence type="ECO:0000259" key="7">
    <source>
        <dbReference type="PROSITE" id="PS50225"/>
    </source>
</evidence>
<dbReference type="EMBL" id="JAHKSW010000021">
    <property type="protein sequence ID" value="KAG7318949.1"/>
    <property type="molecule type" value="Genomic_DNA"/>
</dbReference>
<organism evidence="8 9">
    <name type="scientific">Hemibagrus wyckioides</name>
    <dbReference type="NCBI Taxonomy" id="337641"/>
    <lineage>
        <taxon>Eukaryota</taxon>
        <taxon>Metazoa</taxon>
        <taxon>Chordata</taxon>
        <taxon>Craniata</taxon>
        <taxon>Vertebrata</taxon>
        <taxon>Euteleostomi</taxon>
        <taxon>Actinopterygii</taxon>
        <taxon>Neopterygii</taxon>
        <taxon>Teleostei</taxon>
        <taxon>Ostariophysi</taxon>
        <taxon>Siluriformes</taxon>
        <taxon>Bagridae</taxon>
        <taxon>Hemibagrus</taxon>
    </lineage>
</organism>
<proteinExistence type="inferred from homology"/>
<evidence type="ECO:0000256" key="1">
    <source>
        <dbReference type="ARBA" id="ARBA00004906"/>
    </source>
</evidence>
<evidence type="ECO:0000256" key="4">
    <source>
        <dbReference type="ARBA" id="ARBA00023043"/>
    </source>
</evidence>
<keyword evidence="5" id="KW-1015">Disulfide bond</keyword>
<name>A0A9D3SH91_9TELE</name>
<feature type="repeat" description="ANK" evidence="6">
    <location>
        <begin position="421"/>
        <end position="453"/>
    </location>
</feature>
<feature type="repeat" description="ANK" evidence="6">
    <location>
        <begin position="487"/>
        <end position="519"/>
    </location>
</feature>
<dbReference type="InterPro" id="IPR036770">
    <property type="entry name" value="Ankyrin_rpt-contain_sf"/>
</dbReference>
<evidence type="ECO:0000256" key="5">
    <source>
        <dbReference type="ARBA" id="ARBA00023157"/>
    </source>
</evidence>
<dbReference type="AlphaFoldDB" id="A0A9D3SH91"/>
<feature type="repeat" description="ANK" evidence="6">
    <location>
        <begin position="552"/>
        <end position="584"/>
    </location>
</feature>
<dbReference type="InterPro" id="IPR055267">
    <property type="entry name" value="Aerolysin-like_C"/>
</dbReference>
<keyword evidence="4 6" id="KW-0040">ANK repeat</keyword>
<evidence type="ECO:0000256" key="2">
    <source>
        <dbReference type="ARBA" id="ARBA00009831"/>
    </source>
</evidence>
<dbReference type="OrthoDB" id="194358at2759"/>
<evidence type="ECO:0000256" key="6">
    <source>
        <dbReference type="PROSITE-ProRule" id="PRU00023"/>
    </source>
</evidence>
<dbReference type="SMART" id="SM00253">
    <property type="entry name" value="SOCS"/>
    <property type="match status" value="1"/>
</dbReference>
<gene>
    <name evidence="8" type="ORF">KOW79_017423</name>
</gene>
<reference evidence="8 9" key="1">
    <citation type="submission" date="2021-06" db="EMBL/GenBank/DDBJ databases">
        <title>Chromosome-level genome assembly of the red-tail catfish (Hemibagrus wyckioides).</title>
        <authorList>
            <person name="Shao F."/>
        </authorList>
    </citation>
    <scope>NUCLEOTIDE SEQUENCE [LARGE SCALE GENOMIC DNA]</scope>
    <source>
        <strain evidence="8">EC202008001</strain>
        <tissue evidence="8">Blood</tissue>
    </source>
</reference>
<accession>A0A9D3SH91</accession>
<dbReference type="InterPro" id="IPR002110">
    <property type="entry name" value="Ankyrin_rpt"/>
</dbReference>
<keyword evidence="3" id="KW-0677">Repeat</keyword>
<comment type="caution">
    <text evidence="8">The sequence shown here is derived from an EMBL/GenBank/DDBJ whole genome shotgun (WGS) entry which is preliminary data.</text>
</comment>
<dbReference type="PROSITE" id="PS50088">
    <property type="entry name" value="ANK_REPEAT"/>
    <property type="match status" value="6"/>
</dbReference>
<dbReference type="Gene3D" id="1.10.750.20">
    <property type="entry name" value="SOCS box"/>
    <property type="match status" value="1"/>
</dbReference>
<dbReference type="Pfam" id="PF01117">
    <property type="entry name" value="Aerolysin"/>
    <property type="match status" value="1"/>
</dbReference>
<dbReference type="PRINTS" id="PR01415">
    <property type="entry name" value="ANKYRIN"/>
</dbReference>
<dbReference type="GO" id="GO:0035556">
    <property type="term" value="P:intracellular signal transduction"/>
    <property type="evidence" value="ECO:0007669"/>
    <property type="project" value="InterPro"/>
</dbReference>
<keyword evidence="9" id="KW-1185">Reference proteome</keyword>
<dbReference type="SUPFAM" id="SSF158235">
    <property type="entry name" value="SOCS box-like"/>
    <property type="match status" value="1"/>
</dbReference>
<feature type="repeat" description="ANK" evidence="6">
    <location>
        <begin position="454"/>
        <end position="486"/>
    </location>
</feature>
<evidence type="ECO:0000313" key="8">
    <source>
        <dbReference type="EMBL" id="KAG7318949.1"/>
    </source>
</evidence>
<dbReference type="SUPFAM" id="SSF56973">
    <property type="entry name" value="Aerolisin/ETX pore-forming domain"/>
    <property type="match status" value="1"/>
</dbReference>
<comment type="pathway">
    <text evidence="1">Protein modification; protein ubiquitination.</text>
</comment>
<protein>
    <recommendedName>
        <fullName evidence="7">SOCS box domain-containing protein</fullName>
    </recommendedName>
</protein>
<dbReference type="SMART" id="SM00969">
    <property type="entry name" value="SOCS_box"/>
    <property type="match status" value="1"/>
</dbReference>
<feature type="repeat" description="ANK" evidence="6">
    <location>
        <begin position="388"/>
        <end position="420"/>
    </location>
</feature>
<dbReference type="PANTHER" id="PTHR24198">
    <property type="entry name" value="ANKYRIN REPEAT AND PROTEIN KINASE DOMAIN-CONTAINING PROTEIN"/>
    <property type="match status" value="1"/>
</dbReference>
<dbReference type="Pfam" id="PF12796">
    <property type="entry name" value="Ank_2"/>
    <property type="match status" value="3"/>
</dbReference>
<sequence length="835" mass="93550">MTDWRLKTEYPVDVGSGICMGISGRSGADIDSLGFIFIKPIKSAKLINVQYPTLHSVIPNVAVEEIRSITYQNNSSEIQEHTLETSKTITKKSSWSVANKMETFFKMDVRAGIPEVVDVSAGFGLTEGRECSFSLENTEEKTERLTALVKVPPRKTMTVNITISRATVDLPYTGTVQITCYDSNHSVMEIDTSGIYRGLSYTDAKLRSCTTFNSGITFSFRHAVHGGEGVLELSVSAVMDFETSGELCDEDVATQYMIEQSLLASNKQTEFKDILSEDGCRIIQTSPERDKISSAIKRGHEAELCKLTSHQSAFSEEDTAGQILLHEAAVQSNQQILEITFKASPTDAKSRRTHRGKTALFSAIEKGLLENACYLLDNGSNPDCLDNDEDSPLVIAIRNNHYDMAKLLLCFNANVNLKLAHCRTALHEAARSGVTDIAMLLLKSGADPDPRSTYGLTPLALAAQGGHMEIVRELLRRGADVDSQAQDWATILYEASASGNPDIISLLLEYGADANIPKHTGHLPIHRVAHRGYAKALALLIPVTTWEAVEDSGMSPLHSAAAGGQIQCLEMLLNAGYDPNFMLQPWVRRNYDDQRRSALYFAVTNEDIHSTKMLLEAGAMPNQDPVKCLQVALRLGNYQLIDTLLRYGANVNYFCRVNTTHFPSALQYALKDEVLLRMLFNYGYDVQRCFDCPYGDRVHVPDDYEGWSCTVIKDTMFCEVICVDWLKHLSGSVVRIMLDYVDHVKFCGKMKATLMEQKQWPEICKIQENTRCLQHLCRLTIRRCLGRLRLRAPVFMSFLPLPKRLKDYVLYKEYDLYRQMHERKSSNHDDVKCQG</sequence>
<dbReference type="Gene3D" id="2.170.15.10">
    <property type="entry name" value="Proaerolysin, chain A, domain 3"/>
    <property type="match status" value="1"/>
</dbReference>
<dbReference type="CDD" id="cd20221">
    <property type="entry name" value="PFM_Dln1-like"/>
    <property type="match status" value="1"/>
</dbReference>
<dbReference type="FunFam" id="1.10.750.20:FF:000001">
    <property type="entry name" value="Ankyrin repeat and SOCS box containing 1"/>
    <property type="match status" value="1"/>
</dbReference>
<dbReference type="PROSITE" id="PS50225">
    <property type="entry name" value="SOCS"/>
    <property type="match status" value="1"/>
</dbReference>
<dbReference type="InterPro" id="IPR001496">
    <property type="entry name" value="SOCS_box"/>
</dbReference>